<dbReference type="AlphaFoldDB" id="A0A4U8YZF3"/>
<dbReference type="PROSITE" id="PS50234">
    <property type="entry name" value="VWFA"/>
    <property type="match status" value="1"/>
</dbReference>
<evidence type="ECO:0000259" key="1">
    <source>
        <dbReference type="PROSITE" id="PS50234"/>
    </source>
</evidence>
<proteinExistence type="predicted"/>
<feature type="domain" description="VWFA" evidence="1">
    <location>
        <begin position="63"/>
        <end position="177"/>
    </location>
</feature>
<accession>A0A4U8YZF3</accession>
<dbReference type="KEGG" id="mtun:MTUNDRAET4_1604"/>
<dbReference type="InterPro" id="IPR002035">
    <property type="entry name" value="VWF_A"/>
</dbReference>
<dbReference type="SUPFAM" id="SSF53300">
    <property type="entry name" value="vWA-like"/>
    <property type="match status" value="1"/>
</dbReference>
<organism evidence="2 3">
    <name type="scientific">Methylocella tundrae</name>
    <dbReference type="NCBI Taxonomy" id="227605"/>
    <lineage>
        <taxon>Bacteria</taxon>
        <taxon>Pseudomonadati</taxon>
        <taxon>Pseudomonadota</taxon>
        <taxon>Alphaproteobacteria</taxon>
        <taxon>Hyphomicrobiales</taxon>
        <taxon>Beijerinckiaceae</taxon>
        <taxon>Methylocella</taxon>
    </lineage>
</organism>
<name>A0A4U8YZF3_METTU</name>
<sequence length="322" mass="35077">MSFPLSGPRSSVPSRRRPADLLSTALRWILRFSGALAIALIVLALAGPYHGGETLSRVGEGAQVVILLDRSGSMNDTFAGRTPEGGAESKAAATKRILRDFVGRRPHDLFGVAAFSTSPILVLPLTDHRDAVRAAIDASDRAGLDYTDMARGLAMALSMFATDRADEHHVILLVSDGGAVIESHVQDLLRAEFRKFRTDLYFLFLRTAGSKGMFDQPEPGENLPQAMPERFLNLFFQTLDIPYKPFEAENPEQVEAAIHEIDKLERHPIVYTERLPRHDLTGPAYALACLCIGLLVAAKLAETPLVPRQRSSRTAGAAKAPG</sequence>
<dbReference type="EMBL" id="LR536450">
    <property type="protein sequence ID" value="VFU08497.1"/>
    <property type="molecule type" value="Genomic_DNA"/>
</dbReference>
<protein>
    <submittedName>
        <fullName evidence="2">MxaC protein involved in methanol oxidation, (VWA domain-containing protein)</fullName>
    </submittedName>
</protein>
<dbReference type="CDD" id="cd00198">
    <property type="entry name" value="vWFA"/>
    <property type="match status" value="1"/>
</dbReference>
<evidence type="ECO:0000313" key="3">
    <source>
        <dbReference type="Proteomes" id="UP000294360"/>
    </source>
</evidence>
<evidence type="ECO:0000313" key="2">
    <source>
        <dbReference type="EMBL" id="VFU08497.1"/>
    </source>
</evidence>
<dbReference type="Gene3D" id="3.40.50.410">
    <property type="entry name" value="von Willebrand factor, type A domain"/>
    <property type="match status" value="1"/>
</dbReference>
<dbReference type="Pfam" id="PF13519">
    <property type="entry name" value="VWA_2"/>
    <property type="match status" value="1"/>
</dbReference>
<dbReference type="InterPro" id="IPR036465">
    <property type="entry name" value="vWFA_dom_sf"/>
</dbReference>
<dbReference type="SMART" id="SM00327">
    <property type="entry name" value="VWA"/>
    <property type="match status" value="1"/>
</dbReference>
<dbReference type="RefSeq" id="WP_244605740.1">
    <property type="nucleotide sequence ID" value="NZ_LR536450.1"/>
</dbReference>
<gene>
    <name evidence="2" type="primary">mxaC</name>
    <name evidence="2" type="ORF">MTUNDRAET4_1604</name>
</gene>
<reference evidence="2 3" key="1">
    <citation type="submission" date="2019-03" db="EMBL/GenBank/DDBJ databases">
        <authorList>
            <person name="Kox A.R. M."/>
        </authorList>
    </citation>
    <scope>NUCLEOTIDE SEQUENCE [LARGE SCALE GENOMIC DNA]</scope>
    <source>
        <strain evidence="2">MTUNDRAET4 annotated genome</strain>
    </source>
</reference>
<dbReference type="Proteomes" id="UP000294360">
    <property type="component" value="Chromosome"/>
</dbReference>